<dbReference type="InterPro" id="IPR037278">
    <property type="entry name" value="ARFGAP/RecO"/>
</dbReference>
<dbReference type="Gene3D" id="2.40.50.140">
    <property type="entry name" value="Nucleic acid-binding proteins"/>
    <property type="match status" value="1"/>
</dbReference>
<keyword evidence="4 7" id="KW-0233">DNA recombination</keyword>
<dbReference type="InterPro" id="IPR022572">
    <property type="entry name" value="DNA_rep/recomb_RecO_N"/>
</dbReference>
<evidence type="ECO:0000256" key="5">
    <source>
        <dbReference type="ARBA" id="ARBA00023204"/>
    </source>
</evidence>
<keyword evidence="5 7" id="KW-0234">DNA repair</keyword>
<evidence type="ECO:0000256" key="6">
    <source>
        <dbReference type="ARBA" id="ARBA00033409"/>
    </source>
</evidence>
<dbReference type="Pfam" id="PF02565">
    <property type="entry name" value="RecO_C"/>
    <property type="match status" value="1"/>
</dbReference>
<dbReference type="InterPro" id="IPR003717">
    <property type="entry name" value="RecO"/>
</dbReference>
<protein>
    <recommendedName>
        <fullName evidence="2 7">DNA repair protein RecO</fullName>
    </recommendedName>
    <alternativeName>
        <fullName evidence="6 7">Recombination protein O</fullName>
    </alternativeName>
</protein>
<evidence type="ECO:0000256" key="2">
    <source>
        <dbReference type="ARBA" id="ARBA00021310"/>
    </source>
</evidence>
<dbReference type="PANTHER" id="PTHR33991">
    <property type="entry name" value="DNA REPAIR PROTEIN RECO"/>
    <property type="match status" value="1"/>
</dbReference>
<organism evidence="9 10">
    <name type="scientific">Xanthobacter agilis</name>
    <dbReference type="NCBI Taxonomy" id="47492"/>
    <lineage>
        <taxon>Bacteria</taxon>
        <taxon>Pseudomonadati</taxon>
        <taxon>Pseudomonadota</taxon>
        <taxon>Alphaproteobacteria</taxon>
        <taxon>Hyphomicrobiales</taxon>
        <taxon>Xanthobacteraceae</taxon>
        <taxon>Xanthobacter</taxon>
    </lineage>
</organism>
<sequence>MEWNDEGIVLGVRRHGEANAIVELLTARRGRHLGMVRGGASRKQAPILQPGNTVSATWRARLHEHMGNFTVEPLVIRAEVLMRAPHAAYGITHMAHVLRLLPERDPQDALYATLGAILDAFEPAPTAGMLLARFELALLAELGFGLELETCAATGQRHDLIYVSPRSGRAVSREAGAPYKDRLFTLPGFLTAGGEPGREDVEAALRLTGHFLLTRALEPRGLGFADARGAFLAAWRRAAAGPGG</sequence>
<comment type="similarity">
    <text evidence="1 7">Belongs to the RecO family.</text>
</comment>
<reference evidence="9 10" key="1">
    <citation type="submission" date="2023-07" db="EMBL/GenBank/DDBJ databases">
        <title>Genomic Encyclopedia of Type Strains, Phase IV (KMG-IV): sequencing the most valuable type-strain genomes for metagenomic binning, comparative biology and taxonomic classification.</title>
        <authorList>
            <person name="Goeker M."/>
        </authorList>
    </citation>
    <scope>NUCLEOTIDE SEQUENCE [LARGE SCALE GENOMIC DNA]</scope>
    <source>
        <strain evidence="9 10">DSM 3770</strain>
    </source>
</reference>
<evidence type="ECO:0000256" key="4">
    <source>
        <dbReference type="ARBA" id="ARBA00023172"/>
    </source>
</evidence>
<accession>A0ABU0LB11</accession>
<evidence type="ECO:0000256" key="1">
    <source>
        <dbReference type="ARBA" id="ARBA00007452"/>
    </source>
</evidence>
<dbReference type="HAMAP" id="MF_00201">
    <property type="entry name" value="RecO"/>
    <property type="match status" value="1"/>
</dbReference>
<dbReference type="NCBIfam" id="TIGR00613">
    <property type="entry name" value="reco"/>
    <property type="match status" value="1"/>
</dbReference>
<dbReference type="RefSeq" id="WP_237346860.1">
    <property type="nucleotide sequence ID" value="NZ_JABWGX010000024.1"/>
</dbReference>
<dbReference type="InterPro" id="IPR012340">
    <property type="entry name" value="NA-bd_OB-fold"/>
</dbReference>
<dbReference type="Proteomes" id="UP001241747">
    <property type="component" value="Unassembled WGS sequence"/>
</dbReference>
<dbReference type="EMBL" id="JAUSVY010000002">
    <property type="protein sequence ID" value="MDQ0504318.1"/>
    <property type="molecule type" value="Genomic_DNA"/>
</dbReference>
<keyword evidence="10" id="KW-1185">Reference proteome</keyword>
<evidence type="ECO:0000256" key="7">
    <source>
        <dbReference type="HAMAP-Rule" id="MF_00201"/>
    </source>
</evidence>
<evidence type="ECO:0000313" key="10">
    <source>
        <dbReference type="Proteomes" id="UP001241747"/>
    </source>
</evidence>
<evidence type="ECO:0000313" key="9">
    <source>
        <dbReference type="EMBL" id="MDQ0504318.1"/>
    </source>
</evidence>
<feature type="domain" description="DNA replication/recombination mediator RecO N-terminal" evidence="8">
    <location>
        <begin position="1"/>
        <end position="71"/>
    </location>
</feature>
<gene>
    <name evidence="7" type="primary">recO</name>
    <name evidence="9" type="ORF">QOZ94_001092</name>
</gene>
<name>A0ABU0LB11_XANAG</name>
<dbReference type="Pfam" id="PF11967">
    <property type="entry name" value="RecO_N"/>
    <property type="match status" value="1"/>
</dbReference>
<dbReference type="InterPro" id="IPR042242">
    <property type="entry name" value="RecO_C"/>
</dbReference>
<comment type="caution">
    <text evidence="9">The sequence shown here is derived from an EMBL/GenBank/DDBJ whole genome shotgun (WGS) entry which is preliminary data.</text>
</comment>
<dbReference type="PANTHER" id="PTHR33991:SF1">
    <property type="entry name" value="DNA REPAIR PROTEIN RECO"/>
    <property type="match status" value="1"/>
</dbReference>
<keyword evidence="3 7" id="KW-0227">DNA damage</keyword>
<dbReference type="Gene3D" id="1.20.1440.120">
    <property type="entry name" value="Recombination protein O, C-terminal domain"/>
    <property type="match status" value="1"/>
</dbReference>
<comment type="function">
    <text evidence="7">Involved in DNA repair and RecF pathway recombination.</text>
</comment>
<dbReference type="SUPFAM" id="SSF50249">
    <property type="entry name" value="Nucleic acid-binding proteins"/>
    <property type="match status" value="1"/>
</dbReference>
<evidence type="ECO:0000259" key="8">
    <source>
        <dbReference type="Pfam" id="PF11967"/>
    </source>
</evidence>
<dbReference type="SUPFAM" id="SSF57863">
    <property type="entry name" value="ArfGap/RecO-like zinc finger"/>
    <property type="match status" value="1"/>
</dbReference>
<proteinExistence type="inferred from homology"/>
<evidence type="ECO:0000256" key="3">
    <source>
        <dbReference type="ARBA" id="ARBA00022763"/>
    </source>
</evidence>